<accession>A0A1I7K9R2</accession>
<organism evidence="3 4">
    <name type="scientific">Paenacidovorax caeni</name>
    <dbReference type="NCBI Taxonomy" id="343013"/>
    <lineage>
        <taxon>Bacteria</taxon>
        <taxon>Pseudomonadati</taxon>
        <taxon>Pseudomonadota</taxon>
        <taxon>Betaproteobacteria</taxon>
        <taxon>Burkholderiales</taxon>
        <taxon>Comamonadaceae</taxon>
        <taxon>Paenacidovorax</taxon>
    </lineage>
</organism>
<dbReference type="InterPro" id="IPR000182">
    <property type="entry name" value="GNAT_dom"/>
</dbReference>
<dbReference type="SUPFAM" id="SSF55729">
    <property type="entry name" value="Acyl-CoA N-acyltransferases (Nat)"/>
    <property type="match status" value="1"/>
</dbReference>
<dbReference type="InterPro" id="IPR036890">
    <property type="entry name" value="HATPase_C_sf"/>
</dbReference>
<dbReference type="AlphaFoldDB" id="A0A1I7K9R2"/>
<proteinExistence type="predicted"/>
<dbReference type="STRING" id="343013.SAMN04489707_10422"/>
<dbReference type="InterPro" id="IPR016181">
    <property type="entry name" value="Acyl_CoA_acyltransferase"/>
</dbReference>
<dbReference type="Gene3D" id="3.30.565.10">
    <property type="entry name" value="Histidine kinase-like ATPase, C-terminal domain"/>
    <property type="match status" value="1"/>
</dbReference>
<dbReference type="GO" id="GO:0016301">
    <property type="term" value="F:kinase activity"/>
    <property type="evidence" value="ECO:0007669"/>
    <property type="project" value="UniProtKB-KW"/>
</dbReference>
<keyword evidence="3" id="KW-0808">Transferase</keyword>
<feature type="compositionally biased region" description="Low complexity" evidence="1">
    <location>
        <begin position="156"/>
        <end position="167"/>
    </location>
</feature>
<keyword evidence="4" id="KW-1185">Reference proteome</keyword>
<feature type="region of interest" description="Disordered" evidence="1">
    <location>
        <begin position="156"/>
        <end position="176"/>
    </location>
</feature>
<evidence type="ECO:0000313" key="4">
    <source>
        <dbReference type="Proteomes" id="UP000183656"/>
    </source>
</evidence>
<dbReference type="Pfam" id="PF00583">
    <property type="entry name" value="Acetyltransf_1"/>
    <property type="match status" value="1"/>
</dbReference>
<reference evidence="3 4" key="1">
    <citation type="submission" date="2016-10" db="EMBL/GenBank/DDBJ databases">
        <authorList>
            <person name="de Groot N.N."/>
        </authorList>
    </citation>
    <scope>NUCLEOTIDE SEQUENCE [LARGE SCALE GENOMIC DNA]</scope>
    <source>
        <strain evidence="3 4">R-24608</strain>
    </source>
</reference>
<gene>
    <name evidence="3" type="ORF">SAMN04489707_10422</name>
</gene>
<dbReference type="EMBL" id="FPBX01000042">
    <property type="protein sequence ID" value="SFU94120.1"/>
    <property type="molecule type" value="Genomic_DNA"/>
</dbReference>
<evidence type="ECO:0000256" key="1">
    <source>
        <dbReference type="SAM" id="MobiDB-lite"/>
    </source>
</evidence>
<dbReference type="RefSeq" id="WP_054257569.1">
    <property type="nucleotide sequence ID" value="NZ_CYIG01000045.1"/>
</dbReference>
<dbReference type="Pfam" id="PF13581">
    <property type="entry name" value="HATPase_c_2"/>
    <property type="match status" value="1"/>
</dbReference>
<dbReference type="Proteomes" id="UP000183656">
    <property type="component" value="Unassembled WGS sequence"/>
</dbReference>
<dbReference type="GO" id="GO:0016747">
    <property type="term" value="F:acyltransferase activity, transferring groups other than amino-acyl groups"/>
    <property type="evidence" value="ECO:0007669"/>
    <property type="project" value="InterPro"/>
</dbReference>
<evidence type="ECO:0000259" key="2">
    <source>
        <dbReference type="PROSITE" id="PS51186"/>
    </source>
</evidence>
<sequence>MAEPTAVAPWLHLSLPATVQALGPLQALVLAQAQALGFGHAVQQRMRAACDEALATILRLSHDASADADNVLQAHLGVEDGALLLRLSDNGLPYDMSLLPSYNPRRPEQAGEDAAGLAAFLMQKLADRCLVLNQGQQGHHVELHWRLPDGVAEPAAAQAAAAQQTPAPTGPEPTIRPLQAPDAIHLARLMYRSYGYSYVNPDMYIAERILARVDDGRLTSWVAAVPGEAAPVGHIAFMKGHRDDDTLEVGAAVVAPQQRGGGLLGALLSTATEALRQRPERAAFVHAVTAHPFTQKTFGRLGYLPTALLLAYTPASLRFRSIGARPTGERGSVYYACKLLRPAAPQPVYLPEALQPLVLPRAHDIGLPLRPQPLPAAPLEGSTDLQVQAEPALNAAFLTLRHAGADLAPVLRRTLRQLCRAHIDVVYLSLDLGQRATGAACTEALGLGFIAAGLTPFMPWPATLCLQYLNNQTLEEARVCAVGPAAEELRSAVFTAYRAQELL</sequence>
<dbReference type="InterPro" id="IPR003594">
    <property type="entry name" value="HATPase_dom"/>
</dbReference>
<evidence type="ECO:0000313" key="3">
    <source>
        <dbReference type="EMBL" id="SFU94120.1"/>
    </source>
</evidence>
<protein>
    <submittedName>
        <fullName evidence="3">Anti-sigma regulatory factor (Ser/Thr protein kinase)</fullName>
    </submittedName>
</protein>
<keyword evidence="3" id="KW-0418">Kinase</keyword>
<name>A0A1I7K9R2_9BURK</name>
<dbReference type="OrthoDB" id="9792240at2"/>
<dbReference type="Gene3D" id="3.40.630.30">
    <property type="match status" value="1"/>
</dbReference>
<dbReference type="PROSITE" id="PS51186">
    <property type="entry name" value="GNAT"/>
    <property type="match status" value="1"/>
</dbReference>
<feature type="domain" description="N-acetyltransferase" evidence="2">
    <location>
        <begin position="173"/>
        <end position="340"/>
    </location>
</feature>